<evidence type="ECO:0000256" key="1">
    <source>
        <dbReference type="SAM" id="MobiDB-lite"/>
    </source>
</evidence>
<reference evidence="3 4" key="1">
    <citation type="submission" date="2024-11" db="EMBL/GenBank/DDBJ databases">
        <title>A near-complete genome assembly of Cinchona calisaya.</title>
        <authorList>
            <person name="Lian D.C."/>
            <person name="Zhao X.W."/>
            <person name="Wei L."/>
        </authorList>
    </citation>
    <scope>NUCLEOTIDE SEQUENCE [LARGE SCALE GENOMIC DNA]</scope>
    <source>
        <tissue evidence="3">Nenye</tissue>
    </source>
</reference>
<feature type="region of interest" description="Disordered" evidence="1">
    <location>
        <begin position="51"/>
        <end position="72"/>
    </location>
</feature>
<accession>A0ABD2ZT48</accession>
<dbReference type="InterPro" id="IPR051091">
    <property type="entry name" value="O-Glucosyltr/Glycosyltrsf_90"/>
</dbReference>
<dbReference type="PANTHER" id="PTHR12203">
    <property type="entry name" value="KDEL LYS-ASP-GLU-LEU CONTAINING - RELATED"/>
    <property type="match status" value="1"/>
</dbReference>
<evidence type="ECO:0000259" key="2">
    <source>
        <dbReference type="SMART" id="SM00672"/>
    </source>
</evidence>
<dbReference type="SMART" id="SM00672">
    <property type="entry name" value="CAP10"/>
    <property type="match status" value="1"/>
</dbReference>
<comment type="caution">
    <text evidence="3">The sequence shown here is derived from an EMBL/GenBank/DDBJ whole genome shotgun (WGS) entry which is preliminary data.</text>
</comment>
<dbReference type="Proteomes" id="UP001630127">
    <property type="component" value="Unassembled WGS sequence"/>
</dbReference>
<feature type="domain" description="Glycosyl transferase CAP10" evidence="2">
    <location>
        <begin position="147"/>
        <end position="303"/>
    </location>
</feature>
<evidence type="ECO:0000313" key="3">
    <source>
        <dbReference type="EMBL" id="KAL3521530.1"/>
    </source>
</evidence>
<proteinExistence type="predicted"/>
<dbReference type="AlphaFoldDB" id="A0ABD2ZT48"/>
<dbReference type="InterPro" id="IPR006598">
    <property type="entry name" value="CAP10"/>
</dbReference>
<name>A0ABD2ZT48_9GENT</name>
<feature type="compositionally biased region" description="Pro residues" evidence="1">
    <location>
        <begin position="340"/>
        <end position="351"/>
    </location>
</feature>
<feature type="region of interest" description="Disordered" evidence="1">
    <location>
        <begin position="335"/>
        <end position="356"/>
    </location>
</feature>
<organism evidence="3 4">
    <name type="scientific">Cinchona calisaya</name>
    <dbReference type="NCBI Taxonomy" id="153742"/>
    <lineage>
        <taxon>Eukaryota</taxon>
        <taxon>Viridiplantae</taxon>
        <taxon>Streptophyta</taxon>
        <taxon>Embryophyta</taxon>
        <taxon>Tracheophyta</taxon>
        <taxon>Spermatophyta</taxon>
        <taxon>Magnoliopsida</taxon>
        <taxon>eudicotyledons</taxon>
        <taxon>Gunneridae</taxon>
        <taxon>Pentapetalae</taxon>
        <taxon>asterids</taxon>
        <taxon>lamiids</taxon>
        <taxon>Gentianales</taxon>
        <taxon>Rubiaceae</taxon>
        <taxon>Cinchonoideae</taxon>
        <taxon>Cinchoneae</taxon>
        <taxon>Cinchona</taxon>
    </lineage>
</organism>
<feature type="compositionally biased region" description="Basic and acidic residues" evidence="1">
    <location>
        <begin position="56"/>
        <end position="68"/>
    </location>
</feature>
<dbReference type="PANTHER" id="PTHR12203:SF99">
    <property type="entry name" value="OS04G0534100 PROTEIN"/>
    <property type="match status" value="1"/>
</dbReference>
<sequence>MQSIAENYWEKSTSANMTLSIQKKKPHHETRNGIGIHLNCSPANTKLTCPSNDFPSRLDDSHNQDRSSKRQHPTCPDYFRWIHEDLSPWRRTGVTQEMVERAKVKAEFRLVIVDGKVYVDTYSKSRYQRDIFTQWGVVQLLRRYPGKMPDLDIMFHMRDRPVIKKNLYPQPGGKAPPPLFGYDGNDDTFDIAFPDWSFWGWSRHGLKPWAALLKDFKKAEQSSKWVDREKHAYWKGSLLTRDRVDLAKCNVSGKQDWNARIYVAARSIGKAASKFVQEEMKMDYVYDYMFHLLKSYGDLFKYKPRIPPKAVQLCLESMACPTSGLKKKYLMESRIKGPSDSPPCSMPPPYDPRTHGSILRTKRNITKLVEAWEKQHWDTQKKHI</sequence>
<dbReference type="EMBL" id="JBJUIK010000008">
    <property type="protein sequence ID" value="KAL3521530.1"/>
    <property type="molecule type" value="Genomic_DNA"/>
</dbReference>
<evidence type="ECO:0000313" key="4">
    <source>
        <dbReference type="Proteomes" id="UP001630127"/>
    </source>
</evidence>
<keyword evidence="4" id="KW-1185">Reference proteome</keyword>
<gene>
    <name evidence="3" type="ORF">ACH5RR_019679</name>
</gene>
<dbReference type="Pfam" id="PF05686">
    <property type="entry name" value="Glyco_transf_90"/>
    <property type="match status" value="2"/>
</dbReference>
<protein>
    <recommendedName>
        <fullName evidence="2">Glycosyl transferase CAP10 domain-containing protein</fullName>
    </recommendedName>
</protein>